<reference evidence="6" key="1">
    <citation type="submission" date="2021-01" db="EMBL/GenBank/DDBJ databases">
        <authorList>
            <person name="Corre E."/>
            <person name="Pelletier E."/>
            <person name="Niang G."/>
            <person name="Scheremetjew M."/>
            <person name="Finn R."/>
            <person name="Kale V."/>
            <person name="Holt S."/>
            <person name="Cochrane G."/>
            <person name="Meng A."/>
            <person name="Brown T."/>
            <person name="Cohen L."/>
        </authorList>
    </citation>
    <scope>NUCLEOTIDE SEQUENCE</scope>
    <source>
        <strain evidence="6">SoJaBio B1-5/56/2</strain>
    </source>
</reference>
<dbReference type="InterPro" id="IPR004276">
    <property type="entry name" value="GlycoTrans_28_N"/>
</dbReference>
<dbReference type="GO" id="GO:0016906">
    <property type="term" value="F:sterol 3-beta-glucosyltransferase activity"/>
    <property type="evidence" value="ECO:0007669"/>
    <property type="project" value="UniProtKB-ARBA"/>
</dbReference>
<organism evidence="6">
    <name type="scientific">Paramoeba aestuarina</name>
    <dbReference type="NCBI Taxonomy" id="180227"/>
    <lineage>
        <taxon>Eukaryota</taxon>
        <taxon>Amoebozoa</taxon>
        <taxon>Discosea</taxon>
        <taxon>Flabellinia</taxon>
        <taxon>Dactylopodida</taxon>
        <taxon>Paramoebidae</taxon>
        <taxon>Paramoeba</taxon>
    </lineage>
</organism>
<dbReference type="InterPro" id="IPR013761">
    <property type="entry name" value="SAM/pointed_sf"/>
</dbReference>
<evidence type="ECO:0000259" key="3">
    <source>
        <dbReference type="Pfam" id="PF03033"/>
    </source>
</evidence>
<evidence type="ECO:0000256" key="1">
    <source>
        <dbReference type="ARBA" id="ARBA00022679"/>
    </source>
</evidence>
<evidence type="ECO:0008006" key="7">
    <source>
        <dbReference type="Google" id="ProtNLM"/>
    </source>
</evidence>
<evidence type="ECO:0000313" key="6">
    <source>
        <dbReference type="EMBL" id="CAE2314946.1"/>
    </source>
</evidence>
<dbReference type="Pfam" id="PF07647">
    <property type="entry name" value="SAM_2"/>
    <property type="match status" value="1"/>
</dbReference>
<name>A0A7S4NXG8_9EUKA</name>
<evidence type="ECO:0000256" key="2">
    <source>
        <dbReference type="SAM" id="MobiDB-lite"/>
    </source>
</evidence>
<feature type="domain" description="SAM" evidence="5">
    <location>
        <begin position="23"/>
        <end position="63"/>
    </location>
</feature>
<evidence type="ECO:0000259" key="5">
    <source>
        <dbReference type="Pfam" id="PF07647"/>
    </source>
</evidence>
<gene>
    <name evidence="6" type="ORF">NAES01612_LOCUS15573</name>
</gene>
<evidence type="ECO:0000259" key="4">
    <source>
        <dbReference type="Pfam" id="PF06722"/>
    </source>
</evidence>
<proteinExistence type="predicted"/>
<dbReference type="InterPro" id="IPR002213">
    <property type="entry name" value="UDP_glucos_trans"/>
</dbReference>
<dbReference type="CDD" id="cd03784">
    <property type="entry name" value="GT1_Gtf-like"/>
    <property type="match status" value="1"/>
</dbReference>
<feature type="region of interest" description="Disordered" evidence="2">
    <location>
        <begin position="782"/>
        <end position="803"/>
    </location>
</feature>
<dbReference type="PANTHER" id="PTHR48050">
    <property type="entry name" value="STEROL 3-BETA-GLUCOSYLTRANSFERASE"/>
    <property type="match status" value="1"/>
</dbReference>
<dbReference type="Gene3D" id="1.10.150.50">
    <property type="entry name" value="Transcription Factor, Ets-1"/>
    <property type="match status" value="1"/>
</dbReference>
<dbReference type="InterPro" id="IPR001660">
    <property type="entry name" value="SAM"/>
</dbReference>
<dbReference type="AlphaFoldDB" id="A0A7S4NXG8"/>
<dbReference type="EMBL" id="HBKR01023728">
    <property type="protein sequence ID" value="CAE2314946.1"/>
    <property type="molecule type" value="Transcribed_RNA"/>
</dbReference>
<dbReference type="InterPro" id="IPR010610">
    <property type="entry name" value="EryCIII-like_C"/>
</dbReference>
<dbReference type="PANTHER" id="PTHR48050:SF13">
    <property type="entry name" value="STEROL 3-BETA-GLUCOSYLTRANSFERASE UGT80A2"/>
    <property type="match status" value="1"/>
</dbReference>
<dbReference type="InterPro" id="IPR050426">
    <property type="entry name" value="Glycosyltransferase_28"/>
</dbReference>
<dbReference type="Pfam" id="PF06722">
    <property type="entry name" value="EryCIII-like_C"/>
    <property type="match status" value="1"/>
</dbReference>
<feature type="compositionally biased region" description="Basic residues" evidence="2">
    <location>
        <begin position="786"/>
        <end position="795"/>
    </location>
</feature>
<dbReference type="GO" id="GO:0005975">
    <property type="term" value="P:carbohydrate metabolic process"/>
    <property type="evidence" value="ECO:0007669"/>
    <property type="project" value="InterPro"/>
</dbReference>
<feature type="domain" description="Glycosyltransferase family 28 N-terminal" evidence="3">
    <location>
        <begin position="160"/>
        <end position="317"/>
    </location>
</feature>
<dbReference type="SUPFAM" id="SSF53756">
    <property type="entry name" value="UDP-Glycosyltransferase/glycogen phosphorylase"/>
    <property type="match status" value="1"/>
</dbReference>
<keyword evidence="1" id="KW-0808">Transferase</keyword>
<accession>A0A7S4NXG8</accession>
<dbReference type="FunFam" id="3.40.50.2000:FF:000009">
    <property type="entry name" value="Sterol 3-beta-glucosyltransferase UGT80A2"/>
    <property type="match status" value="1"/>
</dbReference>
<protein>
    <recommendedName>
        <fullName evidence="7">Glycosyltransferase family 28 N-terminal domain-containing protein</fullName>
    </recommendedName>
</protein>
<dbReference type="Pfam" id="PF03033">
    <property type="entry name" value="Glyco_transf_28"/>
    <property type="match status" value="1"/>
</dbReference>
<dbReference type="SUPFAM" id="SSF47769">
    <property type="entry name" value="SAM/Pointed domain"/>
    <property type="match status" value="1"/>
</dbReference>
<feature type="domain" description="Erythromycin biosynthesis protein CIII-like C-terminal" evidence="4">
    <location>
        <begin position="473"/>
        <end position="577"/>
    </location>
</feature>
<dbReference type="Gene3D" id="3.40.50.2000">
    <property type="entry name" value="Glycogen Phosphorylase B"/>
    <property type="match status" value="2"/>
</dbReference>
<sequence>MSADDHIIKKLLVEAEINEDRAGQYLTALLENDIDIIEAVLELTDAELKEDIGIKMLGDRAKIRKLKENQALLDKYLDPNAYNDPDAGPDPYAGMTADERENEAARQISMLHGDDGRLNFSQMNLDDMPEDDDMEEVELLDVNDFSAANTDESRVPLMNVAILIVGSRGDVQPFVALGKELRKFGHRVRLASHTVFQQFIVENDIEFAPIAGDPKELMAHMVKHPGLMPGSMDEVKRKRVVMKEIIESCWTAVTDTKSVIHTKDGEPNNPNLPDQPWCTHAILSNPATFGHYHVAERLGCPLHIFFTMPWSPTAAFPHPLANLSYAKRTPSKNMMSYSLVDALTWSGLGDLCNSFRKNHLGLEQIMGTGGRSLLDDAKVPHAYTWSPNLIGKPKDWGDHIDITGFFFLDLATNYTPPDDLLEFLQAGPPPIYVGFGSIVVENPDAFNKAILDAFRSTNYRGIVSKGWSELGGSGDVPKDVYVIGNCPHDWLFLQCAAVCHHGGAGTTAAGLLAGKPSIVCPFFGDQPFWGQMIANKGVGPAPIFKKKFNAETLAEAFRFCMKPETQEKAKKLGEEMRKENGVRTGVQVFHAHLPILDMCCDVDPKLPATIFCSDCRMRLSDEAHAVIHDPNGNRKEHRWFRYGSCNWKPRPPRAAKGLETAYTGAWHIGLASVGGLVSKPKRGFKEGGAAGLAKGIGQGTAGLVAAPFKGTAYFFSTLSETGKKKGSSGNISQKSMQVGDSVVEIPCTYGGFFLGGAKGDWKGDWHSLNQMYEKLTKQASKEKGHAQAKVRHHKLNPPLPNIDHVPKQRRQELFKAYCLQLGARNAERDENDKKKKDKKKK</sequence>